<dbReference type="PANTHER" id="PTHR45649">
    <property type="entry name" value="AMINO-ACID PERMEASE BAT1"/>
    <property type="match status" value="1"/>
</dbReference>
<sequence>MAPTEDMLFQEPVAGADKKDDVSKQSHISETETHIGELDRNFSLLSICSVGIVTGNTWAALGGSIAVALGNGGPSGVIYEFMCVTFIYCFVAASLAELASSMPSSAGVYHWASMTGGPKYGRICGWFAGFWNYLCWNLACGSMSAIASQICVEMYALNYPEYVYQAWHVFIGYLIVTWGCCAIVLFANRHLPSLNTIGLFFILGGVLVTILVCVIMPSRTGKGYASTSSVWARWTNETGYTSNGFVFCAGMLNGAFAIGTPDCVSHLAEEIPQPKRNVPLAIVAQLTIGFVTGFIFLIVLFYGAPNPDLSAPVFPLASIYYQITGSAAGSIGLLFVVLVPTLLSCIGDYITAGRTLWTLARDDATPFPGLLGKISTTHKNPFNATLFCGVVSTLLGFIYLGSSTAFNAFVSCFILLSTLSYLATIVAFIFTGRFSRAQDGNGNGLAPGPFKMGPLVGYAVNIISCLYMIAFNVIYCFPYTAEVTAANMNYTCLITGGLTIFITVWWLFKRRSYKGPAVRF</sequence>
<evidence type="ECO:0000256" key="3">
    <source>
        <dbReference type="ARBA" id="ARBA00022692"/>
    </source>
</evidence>
<dbReference type="EMBL" id="JBFXLQ010000027">
    <property type="protein sequence ID" value="KAL2866149.1"/>
    <property type="molecule type" value="Genomic_DNA"/>
</dbReference>
<dbReference type="PANTHER" id="PTHR45649:SF27">
    <property type="entry name" value="CHOLINE TRANSPORTER (EUROFUNG)"/>
    <property type="match status" value="1"/>
</dbReference>
<accession>A0ABR4LNP2</accession>
<evidence type="ECO:0000256" key="1">
    <source>
        <dbReference type="ARBA" id="ARBA00004141"/>
    </source>
</evidence>
<dbReference type="InterPro" id="IPR002293">
    <property type="entry name" value="AA/rel_permease1"/>
</dbReference>
<keyword evidence="4 6" id="KW-1133">Transmembrane helix</keyword>
<feature type="transmembrane region" description="Helical" evidence="6">
    <location>
        <begin position="76"/>
        <end position="96"/>
    </location>
</feature>
<feature type="transmembrane region" description="Helical" evidence="6">
    <location>
        <begin position="487"/>
        <end position="508"/>
    </location>
</feature>
<evidence type="ECO:0000256" key="5">
    <source>
        <dbReference type="ARBA" id="ARBA00023136"/>
    </source>
</evidence>
<evidence type="ECO:0000256" key="6">
    <source>
        <dbReference type="SAM" id="Phobius"/>
    </source>
</evidence>
<keyword evidence="2" id="KW-0813">Transport</keyword>
<keyword evidence="3 6" id="KW-0812">Transmembrane</keyword>
<dbReference type="RefSeq" id="XP_070885128.1">
    <property type="nucleotide sequence ID" value="XM_071033199.1"/>
</dbReference>
<comment type="subcellular location">
    <subcellularLocation>
        <location evidence="1">Membrane</location>
        <topology evidence="1">Multi-pass membrane protein</topology>
    </subcellularLocation>
</comment>
<gene>
    <name evidence="7" type="ORF">BJX67DRAFT_382248</name>
</gene>
<dbReference type="GeneID" id="98148271"/>
<feature type="transmembrane region" description="Helical" evidence="6">
    <location>
        <begin position="382"/>
        <end position="402"/>
    </location>
</feature>
<proteinExistence type="predicted"/>
<dbReference type="Proteomes" id="UP001610432">
    <property type="component" value="Unassembled WGS sequence"/>
</dbReference>
<keyword evidence="8" id="KW-1185">Reference proteome</keyword>
<feature type="transmembrane region" description="Helical" evidence="6">
    <location>
        <begin position="455"/>
        <end position="475"/>
    </location>
</feature>
<dbReference type="Gene3D" id="1.20.1740.10">
    <property type="entry name" value="Amino acid/polyamine transporter I"/>
    <property type="match status" value="1"/>
</dbReference>
<dbReference type="Pfam" id="PF13520">
    <property type="entry name" value="AA_permease_2"/>
    <property type="match status" value="1"/>
</dbReference>
<comment type="caution">
    <text evidence="7">The sequence shown here is derived from an EMBL/GenBank/DDBJ whole genome shotgun (WGS) entry which is preliminary data.</text>
</comment>
<reference evidence="7 8" key="1">
    <citation type="submission" date="2024-07" db="EMBL/GenBank/DDBJ databases">
        <title>Section-level genome sequencing and comparative genomics of Aspergillus sections Usti and Cavernicolus.</title>
        <authorList>
            <consortium name="Lawrence Berkeley National Laboratory"/>
            <person name="Nybo J.L."/>
            <person name="Vesth T.C."/>
            <person name="Theobald S."/>
            <person name="Frisvad J.C."/>
            <person name="Larsen T.O."/>
            <person name="Kjaerboelling I."/>
            <person name="Rothschild-Mancinelli K."/>
            <person name="Lyhne E.K."/>
            <person name="Kogle M.E."/>
            <person name="Barry K."/>
            <person name="Clum A."/>
            <person name="Na H."/>
            <person name="Ledsgaard L."/>
            <person name="Lin J."/>
            <person name="Lipzen A."/>
            <person name="Kuo A."/>
            <person name="Riley R."/>
            <person name="Mondo S."/>
            <person name="Labutti K."/>
            <person name="Haridas S."/>
            <person name="Pangalinan J."/>
            <person name="Salamov A.A."/>
            <person name="Simmons B.A."/>
            <person name="Magnuson J.K."/>
            <person name="Chen J."/>
            <person name="Drula E."/>
            <person name="Henrissat B."/>
            <person name="Wiebenga A."/>
            <person name="Lubbers R.J."/>
            <person name="Gomes A.C."/>
            <person name="Macurrencykelacurrency M.R."/>
            <person name="Stajich J."/>
            <person name="Grigoriev I.V."/>
            <person name="Mortensen U.H."/>
            <person name="De Vries R.P."/>
            <person name="Baker S.E."/>
            <person name="Andersen M.R."/>
        </authorList>
    </citation>
    <scope>NUCLEOTIDE SEQUENCE [LARGE SCALE GENOMIC DNA]</scope>
    <source>
        <strain evidence="7 8">CBS 449.75</strain>
    </source>
</reference>
<feature type="transmembrane region" description="Helical" evidence="6">
    <location>
        <begin position="199"/>
        <end position="218"/>
    </location>
</feature>
<feature type="transmembrane region" description="Helical" evidence="6">
    <location>
        <begin position="166"/>
        <end position="187"/>
    </location>
</feature>
<evidence type="ECO:0000313" key="7">
    <source>
        <dbReference type="EMBL" id="KAL2866149.1"/>
    </source>
</evidence>
<name>A0ABR4LNP2_9EURO</name>
<dbReference type="PIRSF" id="PIRSF006060">
    <property type="entry name" value="AA_transporter"/>
    <property type="match status" value="1"/>
</dbReference>
<feature type="transmembrane region" description="Helical" evidence="6">
    <location>
        <begin position="238"/>
        <end position="259"/>
    </location>
</feature>
<keyword evidence="5 6" id="KW-0472">Membrane</keyword>
<feature type="transmembrane region" description="Helical" evidence="6">
    <location>
        <begin position="323"/>
        <end position="346"/>
    </location>
</feature>
<evidence type="ECO:0000256" key="2">
    <source>
        <dbReference type="ARBA" id="ARBA00022448"/>
    </source>
</evidence>
<feature type="transmembrane region" description="Helical" evidence="6">
    <location>
        <begin position="44"/>
        <end position="70"/>
    </location>
</feature>
<organism evidence="7 8">
    <name type="scientific">Aspergillus lucknowensis</name>
    <dbReference type="NCBI Taxonomy" id="176173"/>
    <lineage>
        <taxon>Eukaryota</taxon>
        <taxon>Fungi</taxon>
        <taxon>Dikarya</taxon>
        <taxon>Ascomycota</taxon>
        <taxon>Pezizomycotina</taxon>
        <taxon>Eurotiomycetes</taxon>
        <taxon>Eurotiomycetidae</taxon>
        <taxon>Eurotiales</taxon>
        <taxon>Aspergillaceae</taxon>
        <taxon>Aspergillus</taxon>
        <taxon>Aspergillus subgen. Nidulantes</taxon>
    </lineage>
</organism>
<feature type="transmembrane region" description="Helical" evidence="6">
    <location>
        <begin position="280"/>
        <end position="303"/>
    </location>
</feature>
<evidence type="ECO:0000256" key="4">
    <source>
        <dbReference type="ARBA" id="ARBA00022989"/>
    </source>
</evidence>
<protein>
    <submittedName>
        <fullName evidence="7">Amino acid/polyamine transporter I</fullName>
    </submittedName>
</protein>
<evidence type="ECO:0000313" key="8">
    <source>
        <dbReference type="Proteomes" id="UP001610432"/>
    </source>
</evidence>
<feature type="transmembrane region" description="Helical" evidence="6">
    <location>
        <begin position="408"/>
        <end position="434"/>
    </location>
</feature>